<proteinExistence type="predicted"/>
<reference evidence="2 3" key="1">
    <citation type="journal article" date="2016" name="BMC Genomics">
        <title>Genomic analysis of the nitrate-respiring Sphingopyxis granuli (formerly Sphingomonas macrogoltabida) strain TFA.</title>
        <authorList>
            <person name="Garcia-Romero I."/>
            <person name="Perez-Pulido A.J."/>
            <person name="Gonzalez-Flores Y.E."/>
            <person name="Reyes-Ramirez F."/>
            <person name="Santero E."/>
            <person name="Floriano B."/>
        </authorList>
    </citation>
    <scope>NUCLEOTIDE SEQUENCE [LARGE SCALE GENOMIC DNA]</scope>
    <source>
        <strain evidence="2 3">TFA</strain>
    </source>
</reference>
<sequence>MLMLYRLPIGQADMCSVWITSCNRIRPYRRRASGCRCIRHWQDYLDWAVECFRISASGVQPHTQVHTGTAWAQLIIVASIVATLRINGNFQIIQHVKGEFGYSRKVSMPKGEELLQSNGTKHDR</sequence>
<evidence type="ECO:0000313" key="3">
    <source>
        <dbReference type="Proteomes" id="UP000058599"/>
    </source>
</evidence>
<dbReference type="EMBL" id="CP012199">
    <property type="protein sequence ID" value="AMG76514.1"/>
    <property type="molecule type" value="Genomic_DNA"/>
</dbReference>
<dbReference type="InterPro" id="IPR002629">
    <property type="entry name" value="Met_Synth_C/arc"/>
</dbReference>
<accession>A0AA86GNT5</accession>
<dbReference type="GO" id="GO:0009086">
    <property type="term" value="P:methionine biosynthetic process"/>
    <property type="evidence" value="ECO:0007669"/>
    <property type="project" value="InterPro"/>
</dbReference>
<dbReference type="KEGG" id="sgi:SGRAN_4188"/>
<evidence type="ECO:0000313" key="2">
    <source>
        <dbReference type="EMBL" id="AMG76514.1"/>
    </source>
</evidence>
<organism evidence="2 3">
    <name type="scientific">Sphingopyxis granuli</name>
    <dbReference type="NCBI Taxonomy" id="267128"/>
    <lineage>
        <taxon>Bacteria</taxon>
        <taxon>Pseudomonadati</taxon>
        <taxon>Pseudomonadota</taxon>
        <taxon>Alphaproteobacteria</taxon>
        <taxon>Sphingomonadales</taxon>
        <taxon>Sphingomonadaceae</taxon>
        <taxon>Sphingopyxis</taxon>
    </lineage>
</organism>
<dbReference type="InterPro" id="IPR038071">
    <property type="entry name" value="UROD/MetE-like_sf"/>
</dbReference>
<dbReference type="Gene3D" id="3.20.20.210">
    <property type="match status" value="1"/>
</dbReference>
<feature type="domain" description="Cobalamin-independent methionine synthase MetE C-terminal/archaeal" evidence="1">
    <location>
        <begin position="39"/>
        <end position="69"/>
    </location>
</feature>
<protein>
    <submittedName>
        <fullName evidence="2">Cobalt transporter, cation efflux protein</fullName>
    </submittedName>
</protein>
<dbReference type="GO" id="GO:0003871">
    <property type="term" value="F:5-methyltetrahydropteroyltriglutamate-homocysteine S-methyltransferase activity"/>
    <property type="evidence" value="ECO:0007669"/>
    <property type="project" value="InterPro"/>
</dbReference>
<dbReference type="AlphaFoldDB" id="A0AA86GNT5"/>
<dbReference type="GO" id="GO:0008270">
    <property type="term" value="F:zinc ion binding"/>
    <property type="evidence" value="ECO:0007669"/>
    <property type="project" value="InterPro"/>
</dbReference>
<evidence type="ECO:0000259" key="1">
    <source>
        <dbReference type="Pfam" id="PF01717"/>
    </source>
</evidence>
<gene>
    <name evidence="2" type="ORF">SGRAN_4188</name>
</gene>
<dbReference type="Proteomes" id="UP000058599">
    <property type="component" value="Chromosome"/>
</dbReference>
<keyword evidence="3" id="KW-1185">Reference proteome</keyword>
<dbReference type="Pfam" id="PF01717">
    <property type="entry name" value="Meth_synt_2"/>
    <property type="match status" value="1"/>
</dbReference>
<name>A0AA86GNT5_9SPHN</name>